<evidence type="ECO:0000313" key="2">
    <source>
        <dbReference type="EMBL" id="AIT61553.1"/>
    </source>
</evidence>
<feature type="transmembrane region" description="Helical" evidence="1">
    <location>
        <begin position="43"/>
        <end position="61"/>
    </location>
</feature>
<dbReference type="OrthoDB" id="4426180at2"/>
<dbReference type="eggNOG" id="ENOG5032A8Z">
    <property type="taxonomic scope" value="Bacteria"/>
</dbReference>
<dbReference type="AlphaFoldDB" id="A0A097IHG4"/>
<dbReference type="STRING" id="558173.CDOO_09930"/>
<gene>
    <name evidence="2" type="ORF">CDOO_09930</name>
</gene>
<keyword evidence="3" id="KW-1185">Reference proteome</keyword>
<organism evidence="2 3">
    <name type="scientific">Corynebacterium doosanense CAU 212 = DSM 45436</name>
    <dbReference type="NCBI Taxonomy" id="558173"/>
    <lineage>
        <taxon>Bacteria</taxon>
        <taxon>Bacillati</taxon>
        <taxon>Actinomycetota</taxon>
        <taxon>Actinomycetes</taxon>
        <taxon>Mycobacteriales</taxon>
        <taxon>Corynebacteriaceae</taxon>
        <taxon>Corynebacterium</taxon>
    </lineage>
</organism>
<reference evidence="2 3" key="1">
    <citation type="submission" date="2013-09" db="EMBL/GenBank/DDBJ databases">
        <title>Complete genome sequence of Corynebacterium doosanense CAU 212(T) (=DSM 45436(T)), isolated from activated sludge.</title>
        <authorList>
            <person name="Schaffert L."/>
            <person name="Albersmeier A."/>
            <person name="Kalinowski J."/>
            <person name="Ruckert C."/>
        </authorList>
    </citation>
    <scope>NUCLEOTIDE SEQUENCE [LARGE SCALE GENOMIC DNA]</scope>
    <source>
        <strain evidence="2 3">CAU 212</strain>
    </source>
</reference>
<name>A0A097IHG4_9CORY</name>
<sequence length="165" mass="18270">MTNPFDNGPVIPLEWSSADSSQVDPVSARERLQKYRPTTKKKVWAWVSVVLGGFMLVSALFSPTSYAEGSTVGSVVGGIAVSLGILLPGAYWHYRNRTDQRTIAEWQRSRTSHEELRRVLRGAELELLGRQSEVPMLSKRRWEIVIVCSLALWMAGGLMLPGAAA</sequence>
<keyword evidence="1" id="KW-0472">Membrane</keyword>
<feature type="transmembrane region" description="Helical" evidence="1">
    <location>
        <begin position="144"/>
        <end position="164"/>
    </location>
</feature>
<dbReference type="Proteomes" id="UP000029914">
    <property type="component" value="Chromosome"/>
</dbReference>
<evidence type="ECO:0000256" key="1">
    <source>
        <dbReference type="SAM" id="Phobius"/>
    </source>
</evidence>
<accession>A0A097IHG4</accession>
<keyword evidence="1" id="KW-1133">Transmembrane helix</keyword>
<proteinExistence type="predicted"/>
<protein>
    <submittedName>
        <fullName evidence="2">Membrane protein</fullName>
    </submittedName>
</protein>
<dbReference type="RefSeq" id="WP_018020767.1">
    <property type="nucleotide sequence ID" value="NZ_AQUX01000001.1"/>
</dbReference>
<dbReference type="HOGENOM" id="CLU_122753_0_0_11"/>
<dbReference type="EMBL" id="CP006764">
    <property type="protein sequence ID" value="AIT61553.1"/>
    <property type="molecule type" value="Genomic_DNA"/>
</dbReference>
<keyword evidence="1" id="KW-0812">Transmembrane</keyword>
<evidence type="ECO:0000313" key="3">
    <source>
        <dbReference type="Proteomes" id="UP000029914"/>
    </source>
</evidence>
<feature type="transmembrane region" description="Helical" evidence="1">
    <location>
        <begin position="73"/>
        <end position="94"/>
    </location>
</feature>
<dbReference type="KEGG" id="cdo:CDOO_09930"/>